<gene>
    <name evidence="2" type="ORF">OsI_33050</name>
</gene>
<reference evidence="2 3" key="1">
    <citation type="journal article" date="2005" name="PLoS Biol.">
        <title>The genomes of Oryza sativa: a history of duplications.</title>
        <authorList>
            <person name="Yu J."/>
            <person name="Wang J."/>
            <person name="Lin W."/>
            <person name="Li S."/>
            <person name="Li H."/>
            <person name="Zhou J."/>
            <person name="Ni P."/>
            <person name="Dong W."/>
            <person name="Hu S."/>
            <person name="Zeng C."/>
            <person name="Zhang J."/>
            <person name="Zhang Y."/>
            <person name="Li R."/>
            <person name="Xu Z."/>
            <person name="Li S."/>
            <person name="Li X."/>
            <person name="Zheng H."/>
            <person name="Cong L."/>
            <person name="Lin L."/>
            <person name="Yin J."/>
            <person name="Geng J."/>
            <person name="Li G."/>
            <person name="Shi J."/>
            <person name="Liu J."/>
            <person name="Lv H."/>
            <person name="Li J."/>
            <person name="Wang J."/>
            <person name="Deng Y."/>
            <person name="Ran L."/>
            <person name="Shi X."/>
            <person name="Wang X."/>
            <person name="Wu Q."/>
            <person name="Li C."/>
            <person name="Ren X."/>
            <person name="Wang J."/>
            <person name="Wang X."/>
            <person name="Li D."/>
            <person name="Liu D."/>
            <person name="Zhang X."/>
            <person name="Ji Z."/>
            <person name="Zhao W."/>
            <person name="Sun Y."/>
            <person name="Zhang Z."/>
            <person name="Bao J."/>
            <person name="Han Y."/>
            <person name="Dong L."/>
            <person name="Ji J."/>
            <person name="Chen P."/>
            <person name="Wu S."/>
            <person name="Liu J."/>
            <person name="Xiao Y."/>
            <person name="Bu D."/>
            <person name="Tan J."/>
            <person name="Yang L."/>
            <person name="Ye C."/>
            <person name="Zhang J."/>
            <person name="Xu J."/>
            <person name="Zhou Y."/>
            <person name="Yu Y."/>
            <person name="Zhang B."/>
            <person name="Zhuang S."/>
            <person name="Wei H."/>
            <person name="Liu B."/>
            <person name="Lei M."/>
            <person name="Yu H."/>
            <person name="Li Y."/>
            <person name="Xu H."/>
            <person name="Wei S."/>
            <person name="He X."/>
            <person name="Fang L."/>
            <person name="Zhang Z."/>
            <person name="Zhang Y."/>
            <person name="Huang X."/>
            <person name="Su Z."/>
            <person name="Tong W."/>
            <person name="Li J."/>
            <person name="Tong Z."/>
            <person name="Li S."/>
            <person name="Ye J."/>
            <person name="Wang L."/>
            <person name="Fang L."/>
            <person name="Lei T."/>
            <person name="Chen C."/>
            <person name="Chen H."/>
            <person name="Xu Z."/>
            <person name="Li H."/>
            <person name="Huang H."/>
            <person name="Zhang F."/>
            <person name="Xu H."/>
            <person name="Li N."/>
            <person name="Zhao C."/>
            <person name="Li S."/>
            <person name="Dong L."/>
            <person name="Huang Y."/>
            <person name="Li L."/>
            <person name="Xi Y."/>
            <person name="Qi Q."/>
            <person name="Li W."/>
            <person name="Zhang B."/>
            <person name="Hu W."/>
            <person name="Zhang Y."/>
            <person name="Tian X."/>
            <person name="Jiao Y."/>
            <person name="Liang X."/>
            <person name="Jin J."/>
            <person name="Gao L."/>
            <person name="Zheng W."/>
            <person name="Hao B."/>
            <person name="Liu S."/>
            <person name="Wang W."/>
            <person name="Yuan L."/>
            <person name="Cao M."/>
            <person name="McDermott J."/>
            <person name="Samudrala R."/>
            <person name="Wang J."/>
            <person name="Wong G.K."/>
            <person name="Yang H."/>
        </authorList>
    </citation>
    <scope>NUCLEOTIDE SEQUENCE [LARGE SCALE GENOMIC DNA]</scope>
    <source>
        <strain evidence="3">cv. 93-11</strain>
    </source>
</reference>
<protein>
    <submittedName>
        <fullName evidence="2">Uncharacterized protein</fullName>
    </submittedName>
</protein>
<evidence type="ECO:0000313" key="2">
    <source>
        <dbReference type="EMBL" id="EAY78010.1"/>
    </source>
</evidence>
<keyword evidence="3" id="KW-1185">Reference proteome</keyword>
<evidence type="ECO:0000256" key="1">
    <source>
        <dbReference type="SAM" id="MobiDB-lite"/>
    </source>
</evidence>
<feature type="region of interest" description="Disordered" evidence="1">
    <location>
        <begin position="131"/>
        <end position="178"/>
    </location>
</feature>
<sequence length="178" mass="19914">MRSVTSPSIIALELARDALISEFSVFTSRIVLTKSFKTCFKYGVIPGSYHCHNLHPPFCTFKMNKPTDFNKVLSRYRMGDGKVLPCMDISVAHRVVLLLELEPAIAFNPAAPPPKPAETCSAEEPWHDILRRRTLPRPGPPPNLPRPAPPPNLALNRNPSRRSDFGRFGEEEAVVETK</sequence>
<dbReference type="AlphaFoldDB" id="A2Z5X6"/>
<organism evidence="2 3">
    <name type="scientific">Oryza sativa subsp. indica</name>
    <name type="common">Rice</name>
    <dbReference type="NCBI Taxonomy" id="39946"/>
    <lineage>
        <taxon>Eukaryota</taxon>
        <taxon>Viridiplantae</taxon>
        <taxon>Streptophyta</taxon>
        <taxon>Embryophyta</taxon>
        <taxon>Tracheophyta</taxon>
        <taxon>Spermatophyta</taxon>
        <taxon>Magnoliopsida</taxon>
        <taxon>Liliopsida</taxon>
        <taxon>Poales</taxon>
        <taxon>Poaceae</taxon>
        <taxon>BOP clade</taxon>
        <taxon>Oryzoideae</taxon>
        <taxon>Oryzeae</taxon>
        <taxon>Oryzinae</taxon>
        <taxon>Oryza</taxon>
        <taxon>Oryza sativa</taxon>
    </lineage>
</organism>
<proteinExistence type="predicted"/>
<dbReference type="Gramene" id="BGIOSGA032156-TA">
    <property type="protein sequence ID" value="BGIOSGA032156-PA"/>
    <property type="gene ID" value="BGIOSGA032156"/>
</dbReference>
<dbReference type="Proteomes" id="UP000007015">
    <property type="component" value="Chromosome 10"/>
</dbReference>
<accession>A2Z5X6</accession>
<dbReference type="EMBL" id="CM000135">
    <property type="protein sequence ID" value="EAY78010.1"/>
    <property type="molecule type" value="Genomic_DNA"/>
</dbReference>
<evidence type="ECO:0000313" key="3">
    <source>
        <dbReference type="Proteomes" id="UP000007015"/>
    </source>
</evidence>
<name>A2Z5X6_ORYSI</name>
<dbReference type="HOGENOM" id="CLU_1512980_0_0_1"/>
<feature type="compositionally biased region" description="Pro residues" evidence="1">
    <location>
        <begin position="137"/>
        <end position="152"/>
    </location>
</feature>
<feature type="compositionally biased region" description="Basic and acidic residues" evidence="1">
    <location>
        <begin position="161"/>
        <end position="178"/>
    </location>
</feature>